<dbReference type="PIRSF" id="PIRSF021292">
    <property type="entry name" value="Competence_ComGD"/>
    <property type="match status" value="1"/>
</dbReference>
<dbReference type="SUPFAM" id="SSF54523">
    <property type="entry name" value="Pili subunits"/>
    <property type="match status" value="1"/>
</dbReference>
<keyword evidence="3" id="KW-1133">Transmembrane helix</keyword>
<comment type="subcellular location">
    <subcellularLocation>
        <location evidence="1">Cell surface</location>
    </subcellularLocation>
</comment>
<dbReference type="InterPro" id="IPR012902">
    <property type="entry name" value="N_methyl_site"/>
</dbReference>
<accession>A0A6I4ZZK2</accession>
<keyword evidence="3" id="KW-0812">Transmembrane</keyword>
<organism evidence="4 5">
    <name type="scientific">Pontibacillus yanchengensis</name>
    <dbReference type="NCBI Taxonomy" id="462910"/>
    <lineage>
        <taxon>Bacteria</taxon>
        <taxon>Bacillati</taxon>
        <taxon>Bacillota</taxon>
        <taxon>Bacilli</taxon>
        <taxon>Bacillales</taxon>
        <taxon>Bacillaceae</taxon>
        <taxon>Pontibacillus</taxon>
    </lineage>
</organism>
<name>A0A6I4ZZK2_9BACI</name>
<dbReference type="Proteomes" id="UP000468638">
    <property type="component" value="Unassembled WGS sequence"/>
</dbReference>
<evidence type="ECO:0000256" key="3">
    <source>
        <dbReference type="SAM" id="Phobius"/>
    </source>
</evidence>
<protein>
    <submittedName>
        <fullName evidence="4">Prepilin-type N-terminal cleavage/methylation domain-containing protein</fullName>
    </submittedName>
</protein>
<keyword evidence="3" id="KW-0472">Membrane</keyword>
<keyword evidence="2" id="KW-0178">Competence</keyword>
<proteinExistence type="predicted"/>
<evidence type="ECO:0000313" key="4">
    <source>
        <dbReference type="EMBL" id="MYL33490.1"/>
    </source>
</evidence>
<dbReference type="GO" id="GO:0009986">
    <property type="term" value="C:cell surface"/>
    <property type="evidence" value="ECO:0007669"/>
    <property type="project" value="UniProtKB-SubCell"/>
</dbReference>
<dbReference type="OrthoDB" id="1653576at2"/>
<sequence>MKNDAPLHRNGFTLVEMLMVLSIWTVLLSITIPLSTSIYREYKEDLFLKQLKTDILSIQQDTMTEGETYSVFLKKDHYEIYNHRLIREVPYPKGWWIETFTSTNKIYFDVNGRIRSPGTFYIRTPTKSYKMVFPFGKGRFYVTER</sequence>
<gene>
    <name evidence="4" type="ORF">GLW05_07755</name>
</gene>
<evidence type="ECO:0000256" key="2">
    <source>
        <dbReference type="ARBA" id="ARBA00023287"/>
    </source>
</evidence>
<dbReference type="InterPro" id="IPR016785">
    <property type="entry name" value="ComGD"/>
</dbReference>
<dbReference type="NCBIfam" id="NF040982">
    <property type="entry name" value="ComGD"/>
    <property type="match status" value="1"/>
</dbReference>
<evidence type="ECO:0000313" key="5">
    <source>
        <dbReference type="Proteomes" id="UP000468638"/>
    </source>
</evidence>
<comment type="caution">
    <text evidence="4">The sequence shown here is derived from an EMBL/GenBank/DDBJ whole genome shotgun (WGS) entry which is preliminary data.</text>
</comment>
<dbReference type="EMBL" id="WMEQ01000004">
    <property type="protein sequence ID" value="MYL33490.1"/>
    <property type="molecule type" value="Genomic_DNA"/>
</dbReference>
<feature type="transmembrane region" description="Helical" evidence="3">
    <location>
        <begin position="12"/>
        <end position="34"/>
    </location>
</feature>
<dbReference type="AlphaFoldDB" id="A0A6I4ZZK2"/>
<dbReference type="NCBIfam" id="TIGR02532">
    <property type="entry name" value="IV_pilin_GFxxxE"/>
    <property type="match status" value="1"/>
</dbReference>
<reference evidence="4 5" key="1">
    <citation type="submission" date="2019-11" db="EMBL/GenBank/DDBJ databases">
        <title>Genome sequences of 17 halophilic strains isolated from different environments.</title>
        <authorList>
            <person name="Furrow R.E."/>
        </authorList>
    </citation>
    <scope>NUCLEOTIDE SEQUENCE [LARGE SCALE GENOMIC DNA]</scope>
    <source>
        <strain evidence="4 5">22514_16_FS</strain>
    </source>
</reference>
<dbReference type="InterPro" id="IPR045584">
    <property type="entry name" value="Pilin-like"/>
</dbReference>
<dbReference type="GO" id="GO:0030420">
    <property type="term" value="P:establishment of competence for transformation"/>
    <property type="evidence" value="ECO:0007669"/>
    <property type="project" value="UniProtKB-KW"/>
</dbReference>
<dbReference type="Pfam" id="PF07963">
    <property type="entry name" value="N_methyl"/>
    <property type="match status" value="1"/>
</dbReference>
<dbReference type="RefSeq" id="WP_160848346.1">
    <property type="nucleotide sequence ID" value="NZ_WMEQ01000004.1"/>
</dbReference>
<evidence type="ECO:0000256" key="1">
    <source>
        <dbReference type="ARBA" id="ARBA00004241"/>
    </source>
</evidence>